<sequence>MDKRILVIEDEDNVRETLDLILTNAGFSVQTSATGINIFNIIEEFKADVILLDVMLEELDGRDICKAIKQNPATTHIPVIMLSAVPDIYNAISDVGANDVISKPFDEKILLSRIERQLTNSNIHL</sequence>
<keyword evidence="5" id="KW-1185">Reference proteome</keyword>
<feature type="domain" description="Response regulatory" evidence="3">
    <location>
        <begin position="4"/>
        <end position="118"/>
    </location>
</feature>
<dbReference type="InterPro" id="IPR011006">
    <property type="entry name" value="CheY-like_superfamily"/>
</dbReference>
<reference evidence="5" key="1">
    <citation type="journal article" date="2019" name="Int. J. Syst. Evol. Microbiol.">
        <title>The Global Catalogue of Microorganisms (GCM) 10K type strain sequencing project: providing services to taxonomists for standard genome sequencing and annotation.</title>
        <authorList>
            <consortium name="The Broad Institute Genomics Platform"/>
            <consortium name="The Broad Institute Genome Sequencing Center for Infectious Disease"/>
            <person name="Wu L."/>
            <person name="Ma J."/>
        </authorList>
    </citation>
    <scope>NUCLEOTIDE SEQUENCE [LARGE SCALE GENOMIC DNA]</scope>
    <source>
        <strain evidence="5">KCTC 42217</strain>
    </source>
</reference>
<dbReference type="Pfam" id="PF00072">
    <property type="entry name" value="Response_reg"/>
    <property type="match status" value="1"/>
</dbReference>
<feature type="modified residue" description="4-aspartylphosphate" evidence="2">
    <location>
        <position position="53"/>
    </location>
</feature>
<evidence type="ECO:0000256" key="2">
    <source>
        <dbReference type="PROSITE-ProRule" id="PRU00169"/>
    </source>
</evidence>
<dbReference type="InterPro" id="IPR001789">
    <property type="entry name" value="Sig_transdc_resp-reg_receiver"/>
</dbReference>
<protein>
    <submittedName>
        <fullName evidence="4">PleD family two-component system response regulator</fullName>
    </submittedName>
</protein>
<dbReference type="InterPro" id="IPR050595">
    <property type="entry name" value="Bact_response_regulator"/>
</dbReference>
<dbReference type="SUPFAM" id="SSF52172">
    <property type="entry name" value="CheY-like"/>
    <property type="match status" value="1"/>
</dbReference>
<evidence type="ECO:0000313" key="5">
    <source>
        <dbReference type="Proteomes" id="UP001597387"/>
    </source>
</evidence>
<organism evidence="4 5">
    <name type="scientific">Paradesertivirga mongoliensis</name>
    <dbReference type="NCBI Taxonomy" id="2100740"/>
    <lineage>
        <taxon>Bacteria</taxon>
        <taxon>Pseudomonadati</taxon>
        <taxon>Bacteroidota</taxon>
        <taxon>Sphingobacteriia</taxon>
        <taxon>Sphingobacteriales</taxon>
        <taxon>Sphingobacteriaceae</taxon>
        <taxon>Paradesertivirga</taxon>
    </lineage>
</organism>
<dbReference type="PANTHER" id="PTHR44591">
    <property type="entry name" value="STRESS RESPONSE REGULATOR PROTEIN 1"/>
    <property type="match status" value="1"/>
</dbReference>
<evidence type="ECO:0000259" key="3">
    <source>
        <dbReference type="PROSITE" id="PS50110"/>
    </source>
</evidence>
<dbReference type="Proteomes" id="UP001597387">
    <property type="component" value="Unassembled WGS sequence"/>
</dbReference>
<dbReference type="RefSeq" id="WP_255899314.1">
    <property type="nucleotide sequence ID" value="NZ_JAFMZO010000001.1"/>
</dbReference>
<name>A0ABW4ZIV2_9SPHI</name>
<evidence type="ECO:0000256" key="1">
    <source>
        <dbReference type="ARBA" id="ARBA00022553"/>
    </source>
</evidence>
<keyword evidence="1 2" id="KW-0597">Phosphoprotein</keyword>
<accession>A0ABW4ZIV2</accession>
<dbReference type="PANTHER" id="PTHR44591:SF3">
    <property type="entry name" value="RESPONSE REGULATORY DOMAIN-CONTAINING PROTEIN"/>
    <property type="match status" value="1"/>
</dbReference>
<evidence type="ECO:0000313" key="4">
    <source>
        <dbReference type="EMBL" id="MFD2161437.1"/>
    </source>
</evidence>
<gene>
    <name evidence="4" type="ORF">ACFSJU_03480</name>
</gene>
<dbReference type="SMART" id="SM00448">
    <property type="entry name" value="REC"/>
    <property type="match status" value="1"/>
</dbReference>
<comment type="caution">
    <text evidence="4">The sequence shown here is derived from an EMBL/GenBank/DDBJ whole genome shotgun (WGS) entry which is preliminary data.</text>
</comment>
<proteinExistence type="predicted"/>
<dbReference type="Gene3D" id="3.40.50.2300">
    <property type="match status" value="1"/>
</dbReference>
<dbReference type="EMBL" id="JBHUHZ010000001">
    <property type="protein sequence ID" value="MFD2161437.1"/>
    <property type="molecule type" value="Genomic_DNA"/>
</dbReference>
<dbReference type="PROSITE" id="PS50110">
    <property type="entry name" value="RESPONSE_REGULATORY"/>
    <property type="match status" value="1"/>
</dbReference>